<dbReference type="InterPro" id="IPR014710">
    <property type="entry name" value="RmlC-like_jellyroll"/>
</dbReference>
<dbReference type="GO" id="GO:0003700">
    <property type="term" value="F:DNA-binding transcription factor activity"/>
    <property type="evidence" value="ECO:0007669"/>
    <property type="project" value="TreeGrafter"/>
</dbReference>
<dbReference type="DNASU" id="2554802"/>
<dbReference type="SUPFAM" id="SSF46785">
    <property type="entry name" value="Winged helix' DNA-binding domain"/>
    <property type="match status" value="1"/>
</dbReference>
<dbReference type="InterPro" id="IPR050397">
    <property type="entry name" value="Env_Response_Regulators"/>
</dbReference>
<keyword evidence="1" id="KW-0805">Transcription regulation</keyword>
<dbReference type="InterPro" id="IPR000595">
    <property type="entry name" value="cNMP-bd_dom"/>
</dbReference>
<dbReference type="GO" id="GO:0005829">
    <property type="term" value="C:cytosol"/>
    <property type="evidence" value="ECO:0007669"/>
    <property type="project" value="TreeGrafter"/>
</dbReference>
<dbReference type="Gene3D" id="2.60.120.10">
    <property type="entry name" value="Jelly Rolls"/>
    <property type="match status" value="1"/>
</dbReference>
<dbReference type="AlphaFoldDB" id="Q7M956"/>
<keyword evidence="2" id="KW-0238">DNA-binding</keyword>
<dbReference type="STRING" id="273121.WS1193"/>
<evidence type="ECO:0000256" key="2">
    <source>
        <dbReference type="ARBA" id="ARBA00023125"/>
    </source>
</evidence>
<dbReference type="Pfam" id="PF00027">
    <property type="entry name" value="cNMP_binding"/>
    <property type="match status" value="1"/>
</dbReference>
<dbReference type="Proteomes" id="UP000000422">
    <property type="component" value="Chromosome"/>
</dbReference>
<evidence type="ECO:0000256" key="3">
    <source>
        <dbReference type="ARBA" id="ARBA00023163"/>
    </source>
</evidence>
<gene>
    <name evidence="6" type="ordered locus">WS1193</name>
</gene>
<dbReference type="PROSITE" id="PS51063">
    <property type="entry name" value="HTH_CRP_2"/>
    <property type="match status" value="1"/>
</dbReference>
<dbReference type="KEGG" id="wsu:WS1193"/>
<feature type="domain" description="HTH crp-type" evidence="5">
    <location>
        <begin position="146"/>
        <end position="209"/>
    </location>
</feature>
<proteinExistence type="predicted"/>
<name>Q7M956_WOLSU</name>
<evidence type="ECO:0000259" key="5">
    <source>
        <dbReference type="PROSITE" id="PS51063"/>
    </source>
</evidence>
<protein>
    <submittedName>
        <fullName evidence="6">PUTATIVE TRANSCRIPTIONAL REGULATOR</fullName>
    </submittedName>
</protein>
<evidence type="ECO:0000256" key="1">
    <source>
        <dbReference type="ARBA" id="ARBA00023015"/>
    </source>
</evidence>
<evidence type="ECO:0000259" key="4">
    <source>
        <dbReference type="PROSITE" id="PS50042"/>
    </source>
</evidence>
<accession>Q7M956</accession>
<dbReference type="CDD" id="cd00038">
    <property type="entry name" value="CAP_ED"/>
    <property type="match status" value="1"/>
</dbReference>
<dbReference type="EMBL" id="BX571660">
    <property type="protein sequence ID" value="CAE10277.1"/>
    <property type="molecule type" value="Genomic_DNA"/>
</dbReference>
<dbReference type="SUPFAM" id="SSF51206">
    <property type="entry name" value="cAMP-binding domain-like"/>
    <property type="match status" value="1"/>
</dbReference>
<dbReference type="SMART" id="SM00100">
    <property type="entry name" value="cNMP"/>
    <property type="match status" value="1"/>
</dbReference>
<keyword evidence="3" id="KW-0804">Transcription</keyword>
<dbReference type="InterPro" id="IPR012318">
    <property type="entry name" value="HTH_CRP"/>
</dbReference>
<dbReference type="GO" id="GO:0003677">
    <property type="term" value="F:DNA binding"/>
    <property type="evidence" value="ECO:0007669"/>
    <property type="project" value="UniProtKB-KW"/>
</dbReference>
<evidence type="ECO:0000313" key="7">
    <source>
        <dbReference type="Proteomes" id="UP000000422"/>
    </source>
</evidence>
<feature type="domain" description="Cyclic nucleotide-binding" evidence="4">
    <location>
        <begin position="12"/>
        <end position="132"/>
    </location>
</feature>
<evidence type="ECO:0000313" key="6">
    <source>
        <dbReference type="EMBL" id="CAE10277.1"/>
    </source>
</evidence>
<dbReference type="InterPro" id="IPR036390">
    <property type="entry name" value="WH_DNA-bd_sf"/>
</dbReference>
<dbReference type="PANTHER" id="PTHR24567">
    <property type="entry name" value="CRP FAMILY TRANSCRIPTIONAL REGULATORY PROTEIN"/>
    <property type="match status" value="1"/>
</dbReference>
<keyword evidence="7" id="KW-1185">Reference proteome</keyword>
<dbReference type="PROSITE" id="PS50042">
    <property type="entry name" value="CNMP_BINDING_3"/>
    <property type="match status" value="1"/>
</dbReference>
<reference evidence="6 7" key="1">
    <citation type="journal article" date="2003" name="Proc. Natl. Acad. Sci. U.S.A.">
        <title>Complete genome sequence and analysis of Wolinella succinogenes.</title>
        <authorList>
            <person name="Baar C."/>
            <person name="Eppinger M."/>
            <person name="Raddatz G."/>
            <person name="Simon JM."/>
            <person name="Lanz C."/>
            <person name="Klimmek O."/>
            <person name="Nandakumar R."/>
            <person name="Gross R."/>
            <person name="Rosinus A."/>
            <person name="Keller H."/>
            <person name="Jagtap P."/>
            <person name="Linke B."/>
            <person name="Meyer F."/>
            <person name="Lederer H."/>
            <person name="Schuster S.C."/>
        </authorList>
    </citation>
    <scope>NUCLEOTIDE SEQUENCE [LARGE SCALE GENOMIC DNA]</scope>
    <source>
        <strain evidence="7">ATCC 29543 / DSM 1740 / CCUG 13145 / JCM 31913 / LMG 7466 / NCTC 11488 / FDC 602W</strain>
    </source>
</reference>
<dbReference type="eggNOG" id="COG0664">
    <property type="taxonomic scope" value="Bacteria"/>
</dbReference>
<dbReference type="InterPro" id="IPR018490">
    <property type="entry name" value="cNMP-bd_dom_sf"/>
</dbReference>
<dbReference type="HOGENOM" id="CLU_075053_4_0_7"/>
<sequence>MRIQMEWKKIDLFSALEEERLDYLQSFSKKLSYQEGNILFFEGEKPNHLYVLLKGILKIYKTDPRGNEVVIHYIQPPSLVAELVNLEGMNYPASAIFESDGEILAIDYAIFERDFLKNGDMAFYIIKSLTRKIKALEEVITSNLTMDTTSRVAKFFYDKSEELPCLSQRKIASILNTTPETLSRIVKKLKEEKIITVEKGSIIEVNKGRLKEEFDLF</sequence>
<dbReference type="SMART" id="SM00419">
    <property type="entry name" value="HTH_CRP"/>
    <property type="match status" value="1"/>
</dbReference>
<dbReference type="Pfam" id="PF13545">
    <property type="entry name" value="HTH_Crp_2"/>
    <property type="match status" value="1"/>
</dbReference>
<dbReference type="PANTHER" id="PTHR24567:SF26">
    <property type="entry name" value="REGULATORY PROTEIN YEIL"/>
    <property type="match status" value="1"/>
</dbReference>
<organism evidence="7">
    <name type="scientific">Wolinella succinogenes (strain ATCC 29543 / DSM 1740 / CCUG 13145 / JCM 31913 / LMG 7466 / NCTC 11488 / FDC 602W)</name>
    <name type="common">Vibrio succinogenes</name>
    <dbReference type="NCBI Taxonomy" id="273121"/>
    <lineage>
        <taxon>Bacteria</taxon>
        <taxon>Pseudomonadati</taxon>
        <taxon>Campylobacterota</taxon>
        <taxon>Epsilonproteobacteria</taxon>
        <taxon>Campylobacterales</taxon>
        <taxon>Helicobacteraceae</taxon>
        <taxon>Wolinella</taxon>
    </lineage>
</organism>